<evidence type="ECO:0000256" key="8">
    <source>
        <dbReference type="PIRSR" id="PIRSR617736-1"/>
    </source>
</evidence>
<dbReference type="PRINTS" id="PR00131">
    <property type="entry name" value="GLHYDRLASE1"/>
</dbReference>
<evidence type="ECO:0000256" key="5">
    <source>
        <dbReference type="ARBA" id="ARBA00023277"/>
    </source>
</evidence>
<dbReference type="NCBIfam" id="TIGR03356">
    <property type="entry name" value="BGL"/>
    <property type="match status" value="1"/>
</dbReference>
<dbReference type="Gene3D" id="3.20.20.80">
    <property type="entry name" value="Glycosidases"/>
    <property type="match status" value="1"/>
</dbReference>
<evidence type="ECO:0000256" key="6">
    <source>
        <dbReference type="ARBA" id="ARBA00023295"/>
    </source>
</evidence>
<feature type="binding site" evidence="9">
    <location>
        <begin position="425"/>
        <end position="426"/>
    </location>
    <ligand>
        <name>substrate</name>
    </ligand>
</feature>
<evidence type="ECO:0000256" key="4">
    <source>
        <dbReference type="ARBA" id="ARBA00023001"/>
    </source>
</evidence>
<evidence type="ECO:0000256" key="2">
    <source>
        <dbReference type="ARBA" id="ARBA00012744"/>
    </source>
</evidence>
<keyword evidence="7" id="KW-0624">Polysaccharide degradation</keyword>
<evidence type="ECO:0000256" key="3">
    <source>
        <dbReference type="ARBA" id="ARBA00022801"/>
    </source>
</evidence>
<protein>
    <recommendedName>
        <fullName evidence="2 11">Beta-glucosidase</fullName>
        <ecNumber evidence="2 11">3.2.1.21</ecNumber>
    </recommendedName>
</protein>
<dbReference type="FunFam" id="3.20.20.80:FF:000004">
    <property type="entry name" value="Beta-glucosidase 6-phospho-beta-glucosidase"/>
    <property type="match status" value="1"/>
</dbReference>
<dbReference type="InterPro" id="IPR017853">
    <property type="entry name" value="GH"/>
</dbReference>
<keyword evidence="4" id="KW-0136">Cellulose degradation</keyword>
<dbReference type="Proteomes" id="UP000265419">
    <property type="component" value="Unassembled WGS sequence"/>
</dbReference>
<proteinExistence type="inferred from homology"/>
<dbReference type="PANTHER" id="PTHR10353:SF36">
    <property type="entry name" value="LP05116P"/>
    <property type="match status" value="1"/>
</dbReference>
<feature type="binding site" evidence="9">
    <location>
        <position position="418"/>
    </location>
    <ligand>
        <name>substrate</name>
    </ligand>
</feature>
<dbReference type="Pfam" id="PF00232">
    <property type="entry name" value="Glyco_hydro_1"/>
    <property type="match status" value="1"/>
</dbReference>
<dbReference type="InterPro" id="IPR018120">
    <property type="entry name" value="Glyco_hydro_1_AS"/>
</dbReference>
<accession>A0A399JHB9</accession>
<comment type="caution">
    <text evidence="12">The sequence shown here is derived from an EMBL/GenBank/DDBJ whole genome shotgun (WGS) entry which is preliminary data.</text>
</comment>
<evidence type="ECO:0000256" key="7">
    <source>
        <dbReference type="ARBA" id="ARBA00023326"/>
    </source>
</evidence>
<dbReference type="PANTHER" id="PTHR10353">
    <property type="entry name" value="GLYCOSYL HYDROLASE"/>
    <property type="match status" value="1"/>
</dbReference>
<comment type="similarity">
    <text evidence="1 11">Belongs to the glycosyl hydrolase 1 family.</text>
</comment>
<feature type="binding site" evidence="9">
    <location>
        <position position="164"/>
    </location>
    <ligand>
        <name>substrate</name>
    </ligand>
</feature>
<evidence type="ECO:0000256" key="9">
    <source>
        <dbReference type="PIRSR" id="PIRSR617736-2"/>
    </source>
</evidence>
<feature type="binding site" evidence="9">
    <location>
        <position position="20"/>
    </location>
    <ligand>
        <name>substrate</name>
    </ligand>
</feature>
<dbReference type="InterPro" id="IPR017736">
    <property type="entry name" value="Glyco_hydro_1_beta-glucosidase"/>
</dbReference>
<feature type="binding site" evidence="9">
    <location>
        <position position="295"/>
    </location>
    <ligand>
        <name>substrate</name>
    </ligand>
</feature>
<comment type="catalytic activity">
    <reaction evidence="11">
        <text>Hydrolysis of terminal, non-reducing beta-D-glucosyl residues with release of beta-D-glucose.</text>
        <dbReference type="EC" id="3.2.1.21"/>
    </reaction>
</comment>
<dbReference type="SUPFAM" id="SSF51445">
    <property type="entry name" value="(Trans)glycosidases"/>
    <property type="match status" value="1"/>
</dbReference>
<organism evidence="12 13">
    <name type="scientific">Galactobacter valiniphilus</name>
    <dbReference type="NCBI Taxonomy" id="2676122"/>
    <lineage>
        <taxon>Bacteria</taxon>
        <taxon>Bacillati</taxon>
        <taxon>Actinomycetota</taxon>
        <taxon>Actinomycetes</taxon>
        <taxon>Micrococcales</taxon>
        <taxon>Micrococcaceae</taxon>
        <taxon>Galactobacter</taxon>
    </lineage>
</organism>
<keyword evidence="5" id="KW-0119">Carbohydrate metabolism</keyword>
<sequence>MTMQNFPPSFLWGAATAAAQIEGAGHLDGKTDSVWDAFARVPGAVAGGDNLERAVDHYHRYPEDVAILKELGLDAYRFSTSWSRVRPDGGAVNPAGVAFYDRLVDELLGAGIDPWLTLYHWDLPQALEERGGWANRETSERFVEYVQSIHDALGDRVKNWSTFNEPFCSSLLGYASGVHAPGRQEPRAAVAAIHHQHVAHGLAVQALRSAGVTNLGITLNLSNAIPLDPTDPVDLEAARRFDVLQNRVFLDPIFKGAYAGDTLEDLAPFGLTELIKDGDLASISAPLDFLGVNHYHDDQVSGYALEGADGHGGGTDREAASPWVGVEQISFPHRDLEHTGMGWEINPDGLRHLLVRLGREYPGLPPLYVTENGAAFPDEVSADGHVHDGERTAYITDHLRAVSEAIAEGADVRGYFVWSLLDNFEWSYGYEQRFGIVRADADGPRILKDSALAYARIAQAAIAGRAEAEVKAG</sequence>
<dbReference type="GO" id="GO:0005829">
    <property type="term" value="C:cytosol"/>
    <property type="evidence" value="ECO:0007669"/>
    <property type="project" value="TreeGrafter"/>
</dbReference>
<name>A0A399JHB9_9MICC</name>
<feature type="binding site" evidence="9">
    <location>
        <position position="120"/>
    </location>
    <ligand>
        <name>substrate</name>
    </ligand>
</feature>
<evidence type="ECO:0000256" key="11">
    <source>
        <dbReference type="RuleBase" id="RU361175"/>
    </source>
</evidence>
<dbReference type="EMBL" id="QQXK01000019">
    <property type="protein sequence ID" value="RII41856.1"/>
    <property type="molecule type" value="Genomic_DNA"/>
</dbReference>
<dbReference type="EC" id="3.2.1.21" evidence="2 11"/>
<feature type="active site" description="Proton donor" evidence="8">
    <location>
        <position position="165"/>
    </location>
</feature>
<keyword evidence="3 11" id="KW-0378">Hydrolase</keyword>
<dbReference type="InterPro" id="IPR001360">
    <property type="entry name" value="Glyco_hydro_1"/>
</dbReference>
<evidence type="ECO:0000313" key="13">
    <source>
        <dbReference type="Proteomes" id="UP000265419"/>
    </source>
</evidence>
<feature type="active site" description="Nucleophile" evidence="8 10">
    <location>
        <position position="371"/>
    </location>
</feature>
<keyword evidence="13" id="KW-1185">Reference proteome</keyword>
<reference evidence="12 13" key="1">
    <citation type="submission" date="2018-07" db="EMBL/GenBank/DDBJ databases">
        <title>Arthrobacter sp. nov., isolated from raw cow's milk with high bacterial count.</title>
        <authorList>
            <person name="Hahne J."/>
            <person name="Isele D."/>
            <person name="Lipski A."/>
        </authorList>
    </citation>
    <scope>NUCLEOTIDE SEQUENCE [LARGE SCALE GENOMIC DNA]</scope>
    <source>
        <strain evidence="12 13">JZ R-35</strain>
    </source>
</reference>
<dbReference type="GO" id="GO:0030245">
    <property type="term" value="P:cellulose catabolic process"/>
    <property type="evidence" value="ECO:0007669"/>
    <property type="project" value="UniProtKB-KW"/>
</dbReference>
<dbReference type="PROSITE" id="PS00572">
    <property type="entry name" value="GLYCOSYL_HYDROL_F1_1"/>
    <property type="match status" value="1"/>
</dbReference>
<gene>
    <name evidence="12" type="ORF">DWB68_10015</name>
</gene>
<dbReference type="GO" id="GO:0008422">
    <property type="term" value="F:beta-glucosidase activity"/>
    <property type="evidence" value="ECO:0007669"/>
    <property type="project" value="UniProtKB-EC"/>
</dbReference>
<evidence type="ECO:0000256" key="1">
    <source>
        <dbReference type="ARBA" id="ARBA00010838"/>
    </source>
</evidence>
<evidence type="ECO:0000313" key="12">
    <source>
        <dbReference type="EMBL" id="RII41856.1"/>
    </source>
</evidence>
<evidence type="ECO:0000256" key="10">
    <source>
        <dbReference type="PROSITE-ProRule" id="PRU10055"/>
    </source>
</evidence>
<dbReference type="AlphaFoldDB" id="A0A399JHB9"/>
<keyword evidence="6 11" id="KW-0326">Glycosidase</keyword>